<dbReference type="OrthoDB" id="3645095at2759"/>
<keyword evidence="3" id="KW-1185">Reference proteome</keyword>
<comment type="caution">
    <text evidence="2">The sequence shown here is derived from an EMBL/GenBank/DDBJ whole genome shotgun (WGS) entry which is preliminary data.</text>
</comment>
<protein>
    <submittedName>
        <fullName evidence="2">Uncharacterized protein</fullName>
    </submittedName>
</protein>
<reference evidence="2 3" key="1">
    <citation type="journal article" date="2020" name="Cell">
        <title>Large-Scale Comparative Analyses of Tick Genomes Elucidate Their Genetic Diversity and Vector Capacities.</title>
        <authorList>
            <consortium name="Tick Genome and Microbiome Consortium (TIGMIC)"/>
            <person name="Jia N."/>
            <person name="Wang J."/>
            <person name="Shi W."/>
            <person name="Du L."/>
            <person name="Sun Y."/>
            <person name="Zhan W."/>
            <person name="Jiang J.F."/>
            <person name="Wang Q."/>
            <person name="Zhang B."/>
            <person name="Ji P."/>
            <person name="Bell-Sakyi L."/>
            <person name="Cui X.M."/>
            <person name="Yuan T.T."/>
            <person name="Jiang B.G."/>
            <person name="Yang W.F."/>
            <person name="Lam T.T."/>
            <person name="Chang Q.C."/>
            <person name="Ding S.J."/>
            <person name="Wang X.J."/>
            <person name="Zhu J.G."/>
            <person name="Ruan X.D."/>
            <person name="Zhao L."/>
            <person name="Wei J.T."/>
            <person name="Ye R.Z."/>
            <person name="Que T.C."/>
            <person name="Du C.H."/>
            <person name="Zhou Y.H."/>
            <person name="Cheng J.X."/>
            <person name="Dai P.F."/>
            <person name="Guo W.B."/>
            <person name="Han X.H."/>
            <person name="Huang E.J."/>
            <person name="Li L.F."/>
            <person name="Wei W."/>
            <person name="Gao Y.C."/>
            <person name="Liu J.Z."/>
            <person name="Shao H.Z."/>
            <person name="Wang X."/>
            <person name="Wang C.C."/>
            <person name="Yang T.C."/>
            <person name="Huo Q.B."/>
            <person name="Li W."/>
            <person name="Chen H.Y."/>
            <person name="Chen S.E."/>
            <person name="Zhou L.G."/>
            <person name="Ni X.B."/>
            <person name="Tian J.H."/>
            <person name="Sheng Y."/>
            <person name="Liu T."/>
            <person name="Pan Y.S."/>
            <person name="Xia L.Y."/>
            <person name="Li J."/>
            <person name="Zhao F."/>
            <person name="Cao W.C."/>
        </authorList>
    </citation>
    <scope>NUCLEOTIDE SEQUENCE [LARGE SCALE GENOMIC DNA]</scope>
    <source>
        <strain evidence="2">HaeL-2018</strain>
    </source>
</reference>
<evidence type="ECO:0000313" key="2">
    <source>
        <dbReference type="EMBL" id="KAH9371280.1"/>
    </source>
</evidence>
<feature type="region of interest" description="Disordered" evidence="1">
    <location>
        <begin position="1"/>
        <end position="20"/>
    </location>
</feature>
<dbReference type="AlphaFoldDB" id="A0A9J6G9X3"/>
<dbReference type="EMBL" id="JABSTR010000005">
    <property type="protein sequence ID" value="KAH9371280.1"/>
    <property type="molecule type" value="Genomic_DNA"/>
</dbReference>
<accession>A0A9J6G9X3</accession>
<organism evidence="2 3">
    <name type="scientific">Haemaphysalis longicornis</name>
    <name type="common">Bush tick</name>
    <dbReference type="NCBI Taxonomy" id="44386"/>
    <lineage>
        <taxon>Eukaryota</taxon>
        <taxon>Metazoa</taxon>
        <taxon>Ecdysozoa</taxon>
        <taxon>Arthropoda</taxon>
        <taxon>Chelicerata</taxon>
        <taxon>Arachnida</taxon>
        <taxon>Acari</taxon>
        <taxon>Parasitiformes</taxon>
        <taxon>Ixodida</taxon>
        <taxon>Ixodoidea</taxon>
        <taxon>Ixodidae</taxon>
        <taxon>Haemaphysalinae</taxon>
        <taxon>Haemaphysalis</taxon>
    </lineage>
</organism>
<gene>
    <name evidence="2" type="ORF">HPB48_011221</name>
</gene>
<evidence type="ECO:0000313" key="3">
    <source>
        <dbReference type="Proteomes" id="UP000821853"/>
    </source>
</evidence>
<dbReference type="Proteomes" id="UP000821853">
    <property type="component" value="Chromosome 3"/>
</dbReference>
<dbReference type="VEuPathDB" id="VectorBase:HLOH_044862"/>
<sequence>MPGITHQRPTPSGQTRCSRRGRPLPYAFQSRFPGVAQSLKQIPHLPFGICAYDITVWVPGGKDGHIENTLQAGVDAFSCQATLDGLTCSSSKAELLILPPCSSTPASPQIEITVQGHTVPRVSRIRIFGLIIQQNRDLSEFISRILAESYAFFIQFGFHVDQIIALLPRVTNRHHGLHEKDRLHLVHSFSISRLLYTPPYIQASKLEMNKIDGLIRKVYRAARQIPLTHPQIVCSSSESLTPPPM</sequence>
<proteinExistence type="predicted"/>
<name>A0A9J6G9X3_HAELO</name>
<evidence type="ECO:0000256" key="1">
    <source>
        <dbReference type="SAM" id="MobiDB-lite"/>
    </source>
</evidence>
<feature type="compositionally biased region" description="Polar residues" evidence="1">
    <location>
        <begin position="7"/>
        <end position="16"/>
    </location>
</feature>